<reference evidence="1" key="1">
    <citation type="journal article" date="2014" name="Front. Microbiol.">
        <title>High frequency of phylogenetically diverse reductive dehalogenase-homologous genes in deep subseafloor sedimentary metagenomes.</title>
        <authorList>
            <person name="Kawai M."/>
            <person name="Futagami T."/>
            <person name="Toyoda A."/>
            <person name="Takaki Y."/>
            <person name="Nishi S."/>
            <person name="Hori S."/>
            <person name="Arai W."/>
            <person name="Tsubouchi T."/>
            <person name="Morono Y."/>
            <person name="Uchiyama I."/>
            <person name="Ito T."/>
            <person name="Fujiyama A."/>
            <person name="Inagaki F."/>
            <person name="Takami H."/>
        </authorList>
    </citation>
    <scope>NUCLEOTIDE SEQUENCE</scope>
    <source>
        <strain evidence="1">Expedition CK06-06</strain>
    </source>
</reference>
<comment type="caution">
    <text evidence="1">The sequence shown here is derived from an EMBL/GenBank/DDBJ whole genome shotgun (WGS) entry which is preliminary data.</text>
</comment>
<dbReference type="AlphaFoldDB" id="X1TAK1"/>
<organism evidence="1">
    <name type="scientific">marine sediment metagenome</name>
    <dbReference type="NCBI Taxonomy" id="412755"/>
    <lineage>
        <taxon>unclassified sequences</taxon>
        <taxon>metagenomes</taxon>
        <taxon>ecological metagenomes</taxon>
    </lineage>
</organism>
<name>X1TAK1_9ZZZZ</name>
<sequence>KGLVSFADDFWIINLDTQEKIQIFIPESEKTTSYDAKELLLSPLEDYLLFINEKDDLLYSLEL</sequence>
<gene>
    <name evidence="1" type="ORF">S12H4_35910</name>
</gene>
<feature type="non-terminal residue" evidence="1">
    <location>
        <position position="1"/>
    </location>
</feature>
<dbReference type="EMBL" id="BARW01021375">
    <property type="protein sequence ID" value="GAI88421.1"/>
    <property type="molecule type" value="Genomic_DNA"/>
</dbReference>
<proteinExistence type="predicted"/>
<evidence type="ECO:0000313" key="1">
    <source>
        <dbReference type="EMBL" id="GAI88421.1"/>
    </source>
</evidence>
<protein>
    <submittedName>
        <fullName evidence="1">Uncharacterized protein</fullName>
    </submittedName>
</protein>
<accession>X1TAK1</accession>